<dbReference type="Proteomes" id="UP001177258">
    <property type="component" value="Unassembled WGS sequence"/>
</dbReference>
<dbReference type="RefSeq" id="WP_305517042.1">
    <property type="nucleotide sequence ID" value="NZ_JAUPEV010000006.1"/>
</dbReference>
<reference evidence="11 13" key="1">
    <citation type="submission" date="2023-07" db="EMBL/GenBank/DDBJ databases">
        <title>Unpublished Manusciprt.</title>
        <authorList>
            <person name="Aydin F."/>
            <person name="Tarhane S."/>
            <person name="Saticioglu I.B."/>
            <person name="Karakaya E."/>
            <person name="Abay S."/>
            <person name="Guran O."/>
            <person name="Bozkurt E."/>
            <person name="Uzum N."/>
            <person name="Olgun K."/>
            <person name="Jablonski D."/>
        </authorList>
    </citation>
    <scope>NUCLEOTIDE SEQUENCE</scope>
    <source>
        <strain evidence="13">faydin-H75</strain>
        <strain evidence="11">Faydin-H76</strain>
    </source>
</reference>
<dbReference type="InterPro" id="IPR009040">
    <property type="entry name" value="Ferritin-like_diiron"/>
</dbReference>
<feature type="domain" description="Ferritin-like diiron" evidence="9">
    <location>
        <begin position="1"/>
        <end position="145"/>
    </location>
</feature>
<feature type="binding site" evidence="7">
    <location>
        <position position="17"/>
    </location>
    <ligand>
        <name>Fe cation</name>
        <dbReference type="ChEBI" id="CHEBI:24875"/>
        <label>1</label>
    </ligand>
</feature>
<reference evidence="10" key="2">
    <citation type="submission" date="2023-07" db="EMBL/GenBank/DDBJ databases">
        <authorList>
            <person name="Aydin F."/>
            <person name="Tarhane S."/>
            <person name="Saticioglu I.B."/>
            <person name="Karakaya E."/>
            <person name="Abay S."/>
            <person name="Guran O."/>
            <person name="Bozkurt E."/>
            <person name="Uzum N."/>
            <person name="Olgun K."/>
            <person name="Jablonski D."/>
        </authorList>
    </citation>
    <scope>NUCLEOTIDE SEQUENCE</scope>
    <source>
        <strain evidence="10">Faydin-H75</strain>
    </source>
</reference>
<dbReference type="Pfam" id="PF00210">
    <property type="entry name" value="Ferritin"/>
    <property type="match status" value="1"/>
</dbReference>
<evidence type="ECO:0000256" key="7">
    <source>
        <dbReference type="PIRSR" id="PIRSR601519-1"/>
    </source>
</evidence>
<name>A0AA90SSN3_9HELI</name>
<evidence type="ECO:0000256" key="1">
    <source>
        <dbReference type="ARBA" id="ARBA00004496"/>
    </source>
</evidence>
<dbReference type="InterPro" id="IPR041719">
    <property type="entry name" value="Ferritin_prok"/>
</dbReference>
<proteinExistence type="inferred from homology"/>
<dbReference type="InterPro" id="IPR001519">
    <property type="entry name" value="Ferritin"/>
</dbReference>
<gene>
    <name evidence="10" type="ORF">Q5I04_04640</name>
    <name evidence="11" type="ORF">Q5I06_04955</name>
</gene>
<dbReference type="GO" id="GO:0004322">
    <property type="term" value="F:ferroxidase activity"/>
    <property type="evidence" value="ECO:0007669"/>
    <property type="project" value="TreeGrafter"/>
</dbReference>
<dbReference type="EMBL" id="JAUYZK010000006">
    <property type="protein sequence ID" value="MDP2539119.1"/>
    <property type="molecule type" value="Genomic_DNA"/>
</dbReference>
<dbReference type="GO" id="GO:0008198">
    <property type="term" value="F:ferrous iron binding"/>
    <property type="evidence" value="ECO:0007669"/>
    <property type="project" value="TreeGrafter"/>
</dbReference>
<dbReference type="InterPro" id="IPR012347">
    <property type="entry name" value="Ferritin-like"/>
</dbReference>
<evidence type="ECO:0000256" key="2">
    <source>
        <dbReference type="ARBA" id="ARBA00006950"/>
    </source>
</evidence>
<evidence type="ECO:0000313" key="13">
    <source>
        <dbReference type="Proteomes" id="UP001240777"/>
    </source>
</evidence>
<keyword evidence="3 8" id="KW-0409">Iron storage</keyword>
<comment type="caution">
    <text evidence="11">The sequence shown here is derived from an EMBL/GenBank/DDBJ whole genome shotgun (WGS) entry which is preliminary data.</text>
</comment>
<dbReference type="Proteomes" id="UP001240777">
    <property type="component" value="Unassembled WGS sequence"/>
</dbReference>
<accession>A0AA90SSN3</accession>
<dbReference type="GO" id="GO:0042802">
    <property type="term" value="F:identical protein binding"/>
    <property type="evidence" value="ECO:0007669"/>
    <property type="project" value="UniProtKB-ARBA"/>
</dbReference>
<evidence type="ECO:0000256" key="6">
    <source>
        <dbReference type="ARBA" id="ARBA00023004"/>
    </source>
</evidence>
<evidence type="ECO:0000313" key="10">
    <source>
        <dbReference type="EMBL" id="MDO7253195.1"/>
    </source>
</evidence>
<evidence type="ECO:0000256" key="4">
    <source>
        <dbReference type="ARBA" id="ARBA00022723"/>
    </source>
</evidence>
<sequence>MLSKEVIKLLNSQVQKEMFSSNLYLSMSSWCYENSFDGAGLFLSDHAEEERDHAKRIITYLNETDSHVELAKIDAPENKFKSLVEVFEKTYKHEKEITLSINELVDHMLKNKDYPTFNFLQWYVNEQHEEEALFRGIVDKLKLIGDNGNGLYLADQYIKNIALSRKK</sequence>
<evidence type="ECO:0000256" key="3">
    <source>
        <dbReference type="ARBA" id="ARBA00022434"/>
    </source>
</evidence>
<evidence type="ECO:0000313" key="12">
    <source>
        <dbReference type="Proteomes" id="UP001177258"/>
    </source>
</evidence>
<dbReference type="AlphaFoldDB" id="A0AA90SSN3"/>
<evidence type="ECO:0000259" key="9">
    <source>
        <dbReference type="PROSITE" id="PS50905"/>
    </source>
</evidence>
<dbReference type="GO" id="GO:0005829">
    <property type="term" value="C:cytosol"/>
    <property type="evidence" value="ECO:0007669"/>
    <property type="project" value="TreeGrafter"/>
</dbReference>
<keyword evidence="13" id="KW-1185">Reference proteome</keyword>
<organism evidence="11 12">
    <name type="scientific">Helicobacter cappadocius</name>
    <dbReference type="NCBI Taxonomy" id="3063998"/>
    <lineage>
        <taxon>Bacteria</taxon>
        <taxon>Pseudomonadati</taxon>
        <taxon>Campylobacterota</taxon>
        <taxon>Epsilonproteobacteria</taxon>
        <taxon>Campylobacterales</taxon>
        <taxon>Helicobacteraceae</taxon>
        <taxon>Helicobacter</taxon>
    </lineage>
</organism>
<dbReference type="Gene3D" id="1.20.1260.10">
    <property type="match status" value="1"/>
</dbReference>
<feature type="binding site" evidence="7">
    <location>
        <position position="50"/>
    </location>
    <ligand>
        <name>Fe cation</name>
        <dbReference type="ChEBI" id="CHEBI:24875"/>
        <label>1</label>
    </ligand>
</feature>
<feature type="binding site" evidence="7">
    <location>
        <position position="53"/>
    </location>
    <ligand>
        <name>Fe cation</name>
        <dbReference type="ChEBI" id="CHEBI:24875"/>
        <label>1</label>
    </ligand>
</feature>
<dbReference type="InterPro" id="IPR008331">
    <property type="entry name" value="Ferritin_DPS_dom"/>
</dbReference>
<evidence type="ECO:0000313" key="11">
    <source>
        <dbReference type="EMBL" id="MDP2539119.1"/>
    </source>
</evidence>
<keyword evidence="6 7" id="KW-0408">Iron</keyword>
<feature type="binding site" evidence="7">
    <location>
        <position position="127"/>
    </location>
    <ligand>
        <name>Fe cation</name>
        <dbReference type="ChEBI" id="CHEBI:24875"/>
        <label>1</label>
    </ligand>
</feature>
<dbReference type="PANTHER" id="PTHR11431">
    <property type="entry name" value="FERRITIN"/>
    <property type="match status" value="1"/>
</dbReference>
<evidence type="ECO:0000256" key="8">
    <source>
        <dbReference type="RuleBase" id="RU361145"/>
    </source>
</evidence>
<dbReference type="PANTHER" id="PTHR11431:SF127">
    <property type="entry name" value="BACTERIAL NON-HEME FERRITIN"/>
    <property type="match status" value="1"/>
</dbReference>
<keyword evidence="4 7" id="KW-0479">Metal-binding</keyword>
<comment type="subcellular location">
    <subcellularLocation>
        <location evidence="1 8">Cytoplasm</location>
    </subcellularLocation>
</comment>
<evidence type="ECO:0000256" key="5">
    <source>
        <dbReference type="ARBA" id="ARBA00023002"/>
    </source>
</evidence>
<dbReference type="PROSITE" id="PS50905">
    <property type="entry name" value="FERRITIN_LIKE"/>
    <property type="match status" value="1"/>
</dbReference>
<feature type="binding site" evidence="7">
    <location>
        <position position="94"/>
    </location>
    <ligand>
        <name>Fe cation</name>
        <dbReference type="ChEBI" id="CHEBI:24875"/>
        <label>1</label>
    </ligand>
</feature>
<dbReference type="EC" id="1.16.3.2" evidence="8"/>
<dbReference type="EMBL" id="JAUPEV010000006">
    <property type="protein sequence ID" value="MDO7253195.1"/>
    <property type="molecule type" value="Genomic_DNA"/>
</dbReference>
<keyword evidence="8" id="KW-0963">Cytoplasm</keyword>
<protein>
    <recommendedName>
        <fullName evidence="8">Ferritin</fullName>
        <ecNumber evidence="8">1.16.3.2</ecNumber>
    </recommendedName>
</protein>
<dbReference type="GO" id="GO:0006879">
    <property type="term" value="P:intracellular iron ion homeostasis"/>
    <property type="evidence" value="ECO:0007669"/>
    <property type="project" value="UniProtKB-KW"/>
</dbReference>
<dbReference type="GO" id="GO:0006826">
    <property type="term" value="P:iron ion transport"/>
    <property type="evidence" value="ECO:0007669"/>
    <property type="project" value="InterPro"/>
</dbReference>
<dbReference type="GO" id="GO:0008199">
    <property type="term" value="F:ferric iron binding"/>
    <property type="evidence" value="ECO:0007669"/>
    <property type="project" value="InterPro"/>
</dbReference>
<dbReference type="FunFam" id="1.20.1260.10:FF:000001">
    <property type="entry name" value="Non-heme ferritin"/>
    <property type="match status" value="1"/>
</dbReference>
<dbReference type="InterPro" id="IPR009078">
    <property type="entry name" value="Ferritin-like_SF"/>
</dbReference>
<comment type="function">
    <text evidence="8">Iron-storage protein.</text>
</comment>
<reference evidence="10 12" key="3">
    <citation type="journal article" date="2024" name="Syst. Appl. Microbiol.">
        <title>Helicobacter cappadocius sp. nov., from lizards: The first psychrotrophic Helicobacter species.</title>
        <authorList>
            <person name="Aydin F."/>
            <person name="Tarhane S."/>
            <person name="Karakaya E."/>
            <person name="Abay S."/>
            <person name="Kayman T."/>
            <person name="Guran O."/>
            <person name="Bozkurt E."/>
            <person name="Uzum N."/>
            <person name="Avci A."/>
            <person name="Olgun K."/>
            <person name="Jablonski D."/>
            <person name="Guran C."/>
            <person name="Burcin Saticioglu I."/>
        </authorList>
    </citation>
    <scope>NUCLEOTIDE SEQUENCE [LARGE SCALE GENOMIC DNA]</scope>
    <source>
        <strain evidence="10">Faydin-H75</strain>
        <strain evidence="12">faydin-H76</strain>
    </source>
</reference>
<dbReference type="SUPFAM" id="SSF47240">
    <property type="entry name" value="Ferritin-like"/>
    <property type="match status" value="1"/>
</dbReference>
<keyword evidence="5" id="KW-0560">Oxidoreductase</keyword>
<dbReference type="CDD" id="cd01055">
    <property type="entry name" value="Nonheme_Ferritin"/>
    <property type="match status" value="1"/>
</dbReference>
<comment type="catalytic activity">
    <reaction evidence="8">
        <text>4 Fe(2+) + O2 + 6 H2O = 4 iron(III) oxide-hydroxide + 12 H(+)</text>
        <dbReference type="Rhea" id="RHEA:11972"/>
        <dbReference type="ChEBI" id="CHEBI:15377"/>
        <dbReference type="ChEBI" id="CHEBI:15378"/>
        <dbReference type="ChEBI" id="CHEBI:15379"/>
        <dbReference type="ChEBI" id="CHEBI:29033"/>
        <dbReference type="ChEBI" id="CHEBI:78619"/>
        <dbReference type="EC" id="1.16.3.2"/>
    </reaction>
</comment>
<comment type="similarity">
    <text evidence="2 8">Belongs to the ferritin family. Prokaryotic subfamily.</text>
</comment>